<protein>
    <recommendedName>
        <fullName evidence="3">Polyketide cyclase</fullName>
    </recommendedName>
</protein>
<name>A0A1B2M2L9_9GAMM</name>
<dbReference type="Pfam" id="PF10604">
    <property type="entry name" value="Polyketide_cyc2"/>
    <property type="match status" value="1"/>
</dbReference>
<keyword evidence="2" id="KW-1185">Reference proteome</keyword>
<accession>A0A1B2M2L9</accession>
<dbReference type="AlphaFoldDB" id="A0A1B2M2L9"/>
<proteinExistence type="predicted"/>
<dbReference type="KEGG" id="ala:BFG52_14445"/>
<dbReference type="SUPFAM" id="SSF55961">
    <property type="entry name" value="Bet v1-like"/>
    <property type="match status" value="1"/>
</dbReference>
<gene>
    <name evidence="1" type="ORF">BFG52_14445</name>
</gene>
<reference evidence="1 2" key="1">
    <citation type="submission" date="2016-08" db="EMBL/GenBank/DDBJ databases">
        <authorList>
            <person name="Seilhamer J.J."/>
        </authorList>
    </citation>
    <scope>NUCLEOTIDE SEQUENCE [LARGE SCALE GENOMIC DNA]</scope>
    <source>
        <strain evidence="1 2">BRTC-1</strain>
    </source>
</reference>
<dbReference type="CDD" id="cd07822">
    <property type="entry name" value="SRPBCC_4"/>
    <property type="match status" value="1"/>
</dbReference>
<organism evidence="1 2">
    <name type="scientific">Acinetobacter larvae</name>
    <dbReference type="NCBI Taxonomy" id="1789224"/>
    <lineage>
        <taxon>Bacteria</taxon>
        <taxon>Pseudomonadati</taxon>
        <taxon>Pseudomonadota</taxon>
        <taxon>Gammaproteobacteria</taxon>
        <taxon>Moraxellales</taxon>
        <taxon>Moraxellaceae</taxon>
        <taxon>Acinetobacter</taxon>
    </lineage>
</organism>
<dbReference type="EMBL" id="CP016895">
    <property type="protein sequence ID" value="AOA59432.1"/>
    <property type="molecule type" value="Genomic_DNA"/>
</dbReference>
<dbReference type="InterPro" id="IPR023393">
    <property type="entry name" value="START-like_dom_sf"/>
</dbReference>
<evidence type="ECO:0008006" key="3">
    <source>
        <dbReference type="Google" id="ProtNLM"/>
    </source>
</evidence>
<evidence type="ECO:0000313" key="1">
    <source>
        <dbReference type="EMBL" id="AOA59432.1"/>
    </source>
</evidence>
<dbReference type="Gene3D" id="3.30.530.20">
    <property type="match status" value="1"/>
</dbReference>
<dbReference type="Proteomes" id="UP000093391">
    <property type="component" value="Chromosome"/>
</dbReference>
<dbReference type="PANTHER" id="PTHR36166:SF1">
    <property type="entry name" value="SRPBCC DOMAIN-CONTAINING PROTEIN"/>
    <property type="match status" value="1"/>
</dbReference>
<dbReference type="InterPro" id="IPR019587">
    <property type="entry name" value="Polyketide_cyclase/dehydratase"/>
</dbReference>
<dbReference type="PANTHER" id="PTHR36166">
    <property type="entry name" value="CHROMOSOME 9, WHOLE GENOME SHOTGUN SEQUENCE"/>
    <property type="match status" value="1"/>
</dbReference>
<evidence type="ECO:0000313" key="2">
    <source>
        <dbReference type="Proteomes" id="UP000093391"/>
    </source>
</evidence>
<sequence length="148" mass="17242">MLHQLNTEIAINAPVQCVWQLLMDFQNYNQWNPFIRQIEGDPWVNGNLRVTIQHTVHRQTSFKAKVLSCRENQELSWQGKFLFRGLFDGLHQFKLEAIADNATIFKQSEQFSGLLVKYFIEELEGITEQNFARMNLALKDKAEAIAAR</sequence>
<dbReference type="OrthoDB" id="191189at2"/>
<dbReference type="RefSeq" id="WP_067557768.1">
    <property type="nucleotide sequence ID" value="NZ_CP016895.1"/>
</dbReference>